<dbReference type="AlphaFoldDB" id="A0A931LRB2"/>
<organism evidence="1 2">
    <name type="scientific">Fimbriimonas ginsengisoli</name>
    <dbReference type="NCBI Taxonomy" id="1005039"/>
    <lineage>
        <taxon>Bacteria</taxon>
        <taxon>Bacillati</taxon>
        <taxon>Armatimonadota</taxon>
        <taxon>Fimbriimonadia</taxon>
        <taxon>Fimbriimonadales</taxon>
        <taxon>Fimbriimonadaceae</taxon>
        <taxon>Fimbriimonas</taxon>
    </lineage>
</organism>
<gene>
    <name evidence="1" type="ORF">HYR64_02110</name>
</gene>
<evidence type="ECO:0000313" key="1">
    <source>
        <dbReference type="EMBL" id="MBI1755884.1"/>
    </source>
</evidence>
<proteinExistence type="predicted"/>
<evidence type="ECO:0000313" key="2">
    <source>
        <dbReference type="Proteomes" id="UP000727962"/>
    </source>
</evidence>
<dbReference type="EMBL" id="JACOSL010000014">
    <property type="protein sequence ID" value="MBI1755884.1"/>
    <property type="molecule type" value="Genomic_DNA"/>
</dbReference>
<dbReference type="Proteomes" id="UP000727962">
    <property type="component" value="Unassembled WGS sequence"/>
</dbReference>
<protein>
    <submittedName>
        <fullName evidence="1">Uncharacterized protein</fullName>
    </submittedName>
</protein>
<comment type="caution">
    <text evidence="1">The sequence shown here is derived from an EMBL/GenBank/DDBJ whole genome shotgun (WGS) entry which is preliminary data.</text>
</comment>
<accession>A0A931LRB2</accession>
<reference evidence="1" key="1">
    <citation type="submission" date="2020-07" db="EMBL/GenBank/DDBJ databases">
        <title>Huge and variable diversity of episymbiotic CPR bacteria and DPANN archaea in groundwater ecosystems.</title>
        <authorList>
            <person name="He C.Y."/>
            <person name="Keren R."/>
            <person name="Whittaker M."/>
            <person name="Farag I.F."/>
            <person name="Doudna J."/>
            <person name="Cate J.H.D."/>
            <person name="Banfield J.F."/>
        </authorList>
    </citation>
    <scope>NUCLEOTIDE SEQUENCE</scope>
    <source>
        <strain evidence="1">NC_groundwater_17_Pr7_B-0.1um_64_12</strain>
    </source>
</reference>
<sequence>MRFATYQFSSQEEATAAADLAFDDFRRTALPTIEQITSTDELCKQPAAGRIRRGHDRWAWECAVWFGQIDPSEQPWVTPAGSCALQVFYGAYSPALAKKIGEPVRQNYPDACQWRASLAQDADEPDSVLHFCDEAGLEDAMKGLTVAVKYFMRERFHLLRWTDERCNIPHCVFIAASPEPWQWQCDVWFGRRGLTEEPPS</sequence>
<name>A0A931LRB2_FIMGI</name>